<accession>A0ABQ4ZGY2</accession>
<evidence type="ECO:0000313" key="3">
    <source>
        <dbReference type="Proteomes" id="UP001151760"/>
    </source>
</evidence>
<dbReference type="EMBL" id="BQNB010011282">
    <property type="protein sequence ID" value="GJS88561.1"/>
    <property type="molecule type" value="Genomic_DNA"/>
</dbReference>
<reference evidence="2" key="2">
    <citation type="submission" date="2022-01" db="EMBL/GenBank/DDBJ databases">
        <authorList>
            <person name="Yamashiro T."/>
            <person name="Shiraishi A."/>
            <person name="Satake H."/>
            <person name="Nakayama K."/>
        </authorList>
    </citation>
    <scope>NUCLEOTIDE SEQUENCE</scope>
</reference>
<feature type="region of interest" description="Disordered" evidence="1">
    <location>
        <begin position="126"/>
        <end position="146"/>
    </location>
</feature>
<protein>
    <submittedName>
        <fullName evidence="2">Uncharacterized protein</fullName>
    </submittedName>
</protein>
<proteinExistence type="predicted"/>
<comment type="caution">
    <text evidence="2">The sequence shown here is derived from an EMBL/GenBank/DDBJ whole genome shotgun (WGS) entry which is preliminary data.</text>
</comment>
<gene>
    <name evidence="2" type="ORF">Tco_0771197</name>
</gene>
<sequence>MSNSNNTTFAKLNIKCSSYMYHGRGVARFVTIHCNRLRCGLCGGGGILGRGAGGVLRGMKKELVRNQCLLQILSEMSSSVLHTTTRMGKGSKHQNDVNEIRTEKTSTVLIQIHFALDYIPEPRRRGKKKTKSIVTSSASPTYDPEPATGKYRYSGCADRSADSSSVTNCKEYGHEIKGMIDTDDKFRRTELEATLYVHGTDFMRLLQIQLDNSGPIFDE</sequence>
<name>A0ABQ4ZGY2_9ASTR</name>
<evidence type="ECO:0000313" key="2">
    <source>
        <dbReference type="EMBL" id="GJS88561.1"/>
    </source>
</evidence>
<reference evidence="2" key="1">
    <citation type="journal article" date="2022" name="Int. J. Mol. Sci.">
        <title>Draft Genome of Tanacetum Coccineum: Genomic Comparison of Closely Related Tanacetum-Family Plants.</title>
        <authorList>
            <person name="Yamashiro T."/>
            <person name="Shiraishi A."/>
            <person name="Nakayama K."/>
            <person name="Satake H."/>
        </authorList>
    </citation>
    <scope>NUCLEOTIDE SEQUENCE</scope>
</reference>
<organism evidence="2 3">
    <name type="scientific">Tanacetum coccineum</name>
    <dbReference type="NCBI Taxonomy" id="301880"/>
    <lineage>
        <taxon>Eukaryota</taxon>
        <taxon>Viridiplantae</taxon>
        <taxon>Streptophyta</taxon>
        <taxon>Embryophyta</taxon>
        <taxon>Tracheophyta</taxon>
        <taxon>Spermatophyta</taxon>
        <taxon>Magnoliopsida</taxon>
        <taxon>eudicotyledons</taxon>
        <taxon>Gunneridae</taxon>
        <taxon>Pentapetalae</taxon>
        <taxon>asterids</taxon>
        <taxon>campanulids</taxon>
        <taxon>Asterales</taxon>
        <taxon>Asteraceae</taxon>
        <taxon>Asteroideae</taxon>
        <taxon>Anthemideae</taxon>
        <taxon>Anthemidinae</taxon>
        <taxon>Tanacetum</taxon>
    </lineage>
</organism>
<dbReference type="Proteomes" id="UP001151760">
    <property type="component" value="Unassembled WGS sequence"/>
</dbReference>
<evidence type="ECO:0000256" key="1">
    <source>
        <dbReference type="SAM" id="MobiDB-lite"/>
    </source>
</evidence>
<keyword evidence="3" id="KW-1185">Reference proteome</keyword>